<sequence>MSSPEDLQHPRILFEDYAASVGLSLSLPGLRPRAEGTAGGFRS</sequence>
<name>A0A017THH2_9BACT</name>
<dbReference type="Proteomes" id="UP000019678">
    <property type="component" value="Unassembled WGS sequence"/>
</dbReference>
<evidence type="ECO:0000313" key="1">
    <source>
        <dbReference type="EMBL" id="EYF08285.1"/>
    </source>
</evidence>
<comment type="caution">
    <text evidence="1">The sequence shown here is derived from an EMBL/GenBank/DDBJ whole genome shotgun (WGS) entry which is preliminary data.</text>
</comment>
<reference evidence="1 2" key="1">
    <citation type="submission" date="2013-05" db="EMBL/GenBank/DDBJ databases">
        <title>Genome assembly of Chondromyces apiculatus DSM 436.</title>
        <authorList>
            <person name="Sharma G."/>
            <person name="Khatri I."/>
            <person name="Kaur C."/>
            <person name="Mayilraj S."/>
            <person name="Subramanian S."/>
        </authorList>
    </citation>
    <scope>NUCLEOTIDE SEQUENCE [LARGE SCALE GENOMIC DNA]</scope>
    <source>
        <strain evidence="1 2">DSM 436</strain>
    </source>
</reference>
<evidence type="ECO:0000313" key="2">
    <source>
        <dbReference type="Proteomes" id="UP000019678"/>
    </source>
</evidence>
<gene>
    <name evidence="1" type="ORF">CAP_6046</name>
</gene>
<protein>
    <submittedName>
        <fullName evidence="1">Uncharacterized protein</fullName>
    </submittedName>
</protein>
<dbReference type="AlphaFoldDB" id="A0A017THH2"/>
<proteinExistence type="predicted"/>
<dbReference type="EMBL" id="ASRX01000005">
    <property type="protein sequence ID" value="EYF08285.1"/>
    <property type="molecule type" value="Genomic_DNA"/>
</dbReference>
<keyword evidence="2" id="KW-1185">Reference proteome</keyword>
<organism evidence="1 2">
    <name type="scientific">Chondromyces apiculatus DSM 436</name>
    <dbReference type="NCBI Taxonomy" id="1192034"/>
    <lineage>
        <taxon>Bacteria</taxon>
        <taxon>Pseudomonadati</taxon>
        <taxon>Myxococcota</taxon>
        <taxon>Polyangia</taxon>
        <taxon>Polyangiales</taxon>
        <taxon>Polyangiaceae</taxon>
        <taxon>Chondromyces</taxon>
    </lineage>
</organism>
<accession>A0A017THH2</accession>